<reference evidence="7 8" key="1">
    <citation type="submission" date="2020-03" db="EMBL/GenBank/DDBJ databases">
        <title>Genome Sequence of industrial isolate, B5A.</title>
        <authorList>
            <person name="Sharma S."/>
            <person name="Patil P.B."/>
            <person name="Korpole S."/>
        </authorList>
    </citation>
    <scope>NUCLEOTIDE SEQUENCE [LARGE SCALE GENOMIC DNA]</scope>
    <source>
        <strain evidence="7 8">PI-S10-B5A</strain>
    </source>
</reference>
<name>A0ABX1VNE3_9FIRM</name>
<keyword evidence="3 6" id="KW-0326">Glycosidase</keyword>
<evidence type="ECO:0000313" key="8">
    <source>
        <dbReference type="Proteomes" id="UP000539052"/>
    </source>
</evidence>
<evidence type="ECO:0000256" key="1">
    <source>
        <dbReference type="ARBA" id="ARBA00010838"/>
    </source>
</evidence>
<evidence type="ECO:0000256" key="5">
    <source>
        <dbReference type="RuleBase" id="RU003690"/>
    </source>
</evidence>
<dbReference type="PRINTS" id="PR00131">
    <property type="entry name" value="GLHYDRLASE1"/>
</dbReference>
<gene>
    <name evidence="7" type="ORF">G9470_05800</name>
</gene>
<dbReference type="Pfam" id="PF00232">
    <property type="entry name" value="Glyco_hydro_1"/>
    <property type="match status" value="1"/>
</dbReference>
<proteinExistence type="inferred from homology"/>
<dbReference type="RefSeq" id="WP_170820591.1">
    <property type="nucleotide sequence ID" value="NZ_JAAOXG010000010.1"/>
</dbReference>
<dbReference type="PROSITE" id="PS00572">
    <property type="entry name" value="GLYCOSYL_HYDROL_F1_1"/>
    <property type="match status" value="1"/>
</dbReference>
<dbReference type="PANTHER" id="PTHR10353">
    <property type="entry name" value="GLYCOSYL HYDROLASE"/>
    <property type="match status" value="1"/>
</dbReference>
<comment type="caution">
    <text evidence="7">The sequence shown here is derived from an EMBL/GenBank/DDBJ whole genome shotgun (WGS) entry which is preliminary data.</text>
</comment>
<evidence type="ECO:0000256" key="6">
    <source>
        <dbReference type="RuleBase" id="RU004468"/>
    </source>
</evidence>
<dbReference type="InterPro" id="IPR001360">
    <property type="entry name" value="Glyco_hydro_1"/>
</dbReference>
<evidence type="ECO:0000256" key="4">
    <source>
        <dbReference type="PROSITE-ProRule" id="PRU10055"/>
    </source>
</evidence>
<dbReference type="PANTHER" id="PTHR10353:SF122">
    <property type="entry name" value="6-PHOSPHO-BETA-GLUCOSIDASE ASCB-RELATED"/>
    <property type="match status" value="1"/>
</dbReference>
<dbReference type="SUPFAM" id="SSF51445">
    <property type="entry name" value="(Trans)glycosidases"/>
    <property type="match status" value="1"/>
</dbReference>
<dbReference type="PROSITE" id="PS00653">
    <property type="entry name" value="GLYCOSYL_HYDROL_F1_2"/>
    <property type="match status" value="1"/>
</dbReference>
<accession>A0ABX1VNE3</accession>
<dbReference type="InterPro" id="IPR018120">
    <property type="entry name" value="Glyco_hydro_1_AS"/>
</dbReference>
<keyword evidence="8" id="KW-1185">Reference proteome</keyword>
<evidence type="ECO:0000256" key="3">
    <source>
        <dbReference type="ARBA" id="ARBA00023295"/>
    </source>
</evidence>
<feature type="active site" description="Nucleophile" evidence="4">
    <location>
        <position position="377"/>
    </location>
</feature>
<dbReference type="InterPro" id="IPR017853">
    <property type="entry name" value="GH"/>
</dbReference>
<dbReference type="Proteomes" id="UP000539052">
    <property type="component" value="Unassembled WGS sequence"/>
</dbReference>
<organism evidence="7 8">
    <name type="scientific">Lacrimispora defluvii</name>
    <dbReference type="NCBI Taxonomy" id="2719233"/>
    <lineage>
        <taxon>Bacteria</taxon>
        <taxon>Bacillati</taxon>
        <taxon>Bacillota</taxon>
        <taxon>Clostridia</taxon>
        <taxon>Lachnospirales</taxon>
        <taxon>Lachnospiraceae</taxon>
        <taxon>Lacrimispora</taxon>
    </lineage>
</organism>
<dbReference type="GO" id="GO:0016787">
    <property type="term" value="F:hydrolase activity"/>
    <property type="evidence" value="ECO:0007669"/>
    <property type="project" value="UniProtKB-KW"/>
</dbReference>
<dbReference type="Gene3D" id="3.20.20.80">
    <property type="entry name" value="Glycosidases"/>
    <property type="match status" value="1"/>
</dbReference>
<dbReference type="InterPro" id="IPR033132">
    <property type="entry name" value="GH_1_N_CS"/>
</dbReference>
<sequence>MKLFPDNFLWGGAVAANQCEGAWETDGKKESICDHLTAGSLNKNRVFTSEIRKEERYPSHTAVDFYHHYKEDIALFAEMGFKVFRLSIAWSRIFPNGDDEIPNEEGLKFYDRVFDECHRYGIEPMVTLSHFEIPYHLVKAYKGFADRRVIGFFERYVRCVMERYKDKVKYWLTFNEINFATMPMGNLEVLGIINREDDEVANPLDDKNLRFQALHHVFLASAKAVAAAREINPEFKVGCMIAHITMYPLTSRPEDMLLLQELDHLINDFCADVQVKGSYPGYALRYLEENQIQLAVEPEDEAVLRNGCVDFYSFSYYMSNCVTTEEGHATTLGNLLGGVRNPYLKTTQWGWQIDPKGLRYTLNKIQDRYGIPIFIVENGLGAVDQPDDNGFICDDYRINYLRQHITEMESAINSHVNLMGYTVWSALDIVSSGTGEMKKRYGFIYVDKDDQGNGTMKRIRKKSFYWYKKVIETNGGDLTDIEI</sequence>
<protein>
    <submittedName>
        <fullName evidence="7">Glycoside hydrolase family 1 protein</fullName>
    </submittedName>
</protein>
<keyword evidence="2 6" id="KW-0378">Hydrolase</keyword>
<evidence type="ECO:0000313" key="7">
    <source>
        <dbReference type="EMBL" id="NNJ29317.1"/>
    </source>
</evidence>
<evidence type="ECO:0000256" key="2">
    <source>
        <dbReference type="ARBA" id="ARBA00022801"/>
    </source>
</evidence>
<comment type="similarity">
    <text evidence="1 5">Belongs to the glycosyl hydrolase 1 family.</text>
</comment>
<dbReference type="EMBL" id="JAAOXG010000010">
    <property type="protein sequence ID" value="NNJ29317.1"/>
    <property type="molecule type" value="Genomic_DNA"/>
</dbReference>